<organism evidence="2">
    <name type="scientific">Marseillevirus LCMAC101</name>
    <dbReference type="NCBI Taxonomy" id="2506602"/>
    <lineage>
        <taxon>Viruses</taxon>
        <taxon>Varidnaviria</taxon>
        <taxon>Bamfordvirae</taxon>
        <taxon>Nucleocytoviricota</taxon>
        <taxon>Megaviricetes</taxon>
        <taxon>Pimascovirales</taxon>
        <taxon>Pimascovirales incertae sedis</taxon>
        <taxon>Marseilleviridae</taxon>
    </lineage>
</organism>
<protein>
    <submittedName>
        <fullName evidence="2">Inactivated thioredoxin/glutaredoxin</fullName>
    </submittedName>
</protein>
<proteinExistence type="predicted"/>
<evidence type="ECO:0000313" key="2">
    <source>
        <dbReference type="EMBL" id="QBK85596.1"/>
    </source>
</evidence>
<dbReference type="EMBL" id="MK500327">
    <property type="protein sequence ID" value="QBK85596.1"/>
    <property type="molecule type" value="Genomic_DNA"/>
</dbReference>
<name>A0A481YSY2_9VIRU</name>
<feature type="compositionally biased region" description="Basic residues" evidence="1">
    <location>
        <begin position="135"/>
        <end position="145"/>
    </location>
</feature>
<feature type="region of interest" description="Disordered" evidence="1">
    <location>
        <begin position="89"/>
        <end position="220"/>
    </location>
</feature>
<sequence>MESISEVILFCSSVSQACVPVIQLIQQYQFPVKVVRLDTSAYREAAQNGPHFQIRVVPTLVVTHRDGNLQLFVGQPKVLEWLKMVINPSTPGSSQAPPGGSQDPRTFSGPPSSRHRDEETKISLSSDEDDIAPPKKSKKSKKKSKVSSAPKKPKVTEGGLYGPNKKKKKKPAVEFYSSEEDENGGVDIEFVDDGRPPAPPTGGLMVGAQAVRPKRMKGSSITEMAKQMERDRTNTLGYDEKSLPSYN</sequence>
<reference evidence="2" key="1">
    <citation type="journal article" date="2019" name="MBio">
        <title>Virus Genomes from Deep Sea Sediments Expand the Ocean Megavirome and Support Independent Origins of Viral Gigantism.</title>
        <authorList>
            <person name="Backstrom D."/>
            <person name="Yutin N."/>
            <person name="Jorgensen S.L."/>
            <person name="Dharamshi J."/>
            <person name="Homa F."/>
            <person name="Zaremba-Niedwiedzka K."/>
            <person name="Spang A."/>
            <person name="Wolf Y.I."/>
            <person name="Koonin E.V."/>
            <person name="Ettema T.J."/>
        </authorList>
    </citation>
    <scope>NUCLEOTIDE SEQUENCE</scope>
</reference>
<evidence type="ECO:0000256" key="1">
    <source>
        <dbReference type="SAM" id="MobiDB-lite"/>
    </source>
</evidence>
<accession>A0A481YSY2</accession>
<gene>
    <name evidence="2" type="ORF">LCMAC101_01910</name>
</gene>